<keyword evidence="3" id="KW-1185">Reference proteome</keyword>
<dbReference type="PANTHER" id="PTHR39081:SF1">
    <property type="entry name" value="MUT7-C RNASE DOMAIN-CONTAINING PROTEIN"/>
    <property type="match status" value="1"/>
</dbReference>
<organism evidence="2 3">
    <name type="scientific">Pseudothermotoga hypogea DSM 11164 = NBRC 106472</name>
    <dbReference type="NCBI Taxonomy" id="1123384"/>
    <lineage>
        <taxon>Bacteria</taxon>
        <taxon>Thermotogati</taxon>
        <taxon>Thermotogota</taxon>
        <taxon>Thermotogae</taxon>
        <taxon>Thermotogales</taxon>
        <taxon>Thermotogaceae</taxon>
        <taxon>Pseudothermotoga</taxon>
    </lineage>
</organism>
<gene>
    <name evidence="2" type="ORF">AJ81_04665</name>
</gene>
<feature type="domain" description="Mut7-C RNAse" evidence="1">
    <location>
        <begin position="2"/>
        <end position="144"/>
    </location>
</feature>
<dbReference type="InterPro" id="IPR002782">
    <property type="entry name" value="Mut7-C_RNAse_dom"/>
</dbReference>
<dbReference type="EMBL" id="CP007141">
    <property type="protein sequence ID" value="AJC73616.1"/>
    <property type="molecule type" value="Genomic_DNA"/>
</dbReference>
<accession>A0A0X1KQM4</accession>
<dbReference type="OrthoDB" id="9797655at2"/>
<dbReference type="KEGG" id="phy:AJ81_04665"/>
<dbReference type="AlphaFoldDB" id="A0A0X1KQM4"/>
<proteinExistence type="predicted"/>
<dbReference type="Gene3D" id="3.40.50.1010">
    <property type="entry name" value="5'-nuclease"/>
    <property type="match status" value="1"/>
</dbReference>
<dbReference type="PATRIC" id="fig|1123384.7.peg.915"/>
<evidence type="ECO:0000259" key="1">
    <source>
        <dbReference type="Pfam" id="PF01927"/>
    </source>
</evidence>
<dbReference type="Proteomes" id="UP000077469">
    <property type="component" value="Chromosome"/>
</dbReference>
<protein>
    <recommendedName>
        <fullName evidence="1">Mut7-C RNAse domain-containing protein</fullName>
    </recommendedName>
</protein>
<dbReference type="STRING" id="1123384.AJ81_04665"/>
<dbReference type="InterPro" id="IPR029060">
    <property type="entry name" value="PIN-like_dom_sf"/>
</dbReference>
<dbReference type="RefSeq" id="WP_031504853.1">
    <property type="nucleotide sequence ID" value="NC_022795.1"/>
</dbReference>
<dbReference type="PaxDb" id="1123384-AJ81_04665"/>
<name>A0A0X1KQM4_9THEM</name>
<evidence type="ECO:0000313" key="3">
    <source>
        <dbReference type="Proteomes" id="UP000077469"/>
    </source>
</evidence>
<sequence>MFFADRMLGKLARKLRLLGFDTAYVSDMDEEEILEFCKETNRVLITRDRDLLRKAVEKGIRCYYVSSDDWREQLVELSKKIDLKNSKRMSRCSLCNAELVRASEEEIKAKVPLYVQQTQNEFYSCPVCGRVYWAGSHVEHAETLFRRLGL</sequence>
<reference evidence="2 3" key="1">
    <citation type="submission" date="2014-01" db="EMBL/GenBank/DDBJ databases">
        <title>Genome sequencing of Thermotog hypogea.</title>
        <authorList>
            <person name="Zhang X."/>
            <person name="Alvare G."/>
            <person name="Fristensky B."/>
            <person name="Chen L."/>
            <person name="Suen T."/>
            <person name="Chen Q."/>
            <person name="Ma K."/>
        </authorList>
    </citation>
    <scope>NUCLEOTIDE SEQUENCE [LARGE SCALE GENOMIC DNA]</scope>
    <source>
        <strain evidence="2 3">DSM 11164</strain>
    </source>
</reference>
<evidence type="ECO:0000313" key="2">
    <source>
        <dbReference type="EMBL" id="AJC73616.1"/>
    </source>
</evidence>
<dbReference type="Pfam" id="PF01927">
    <property type="entry name" value="Mut7-C"/>
    <property type="match status" value="1"/>
</dbReference>
<dbReference type="SUPFAM" id="SSF88723">
    <property type="entry name" value="PIN domain-like"/>
    <property type="match status" value="1"/>
</dbReference>
<dbReference type="PANTHER" id="PTHR39081">
    <property type="entry name" value="MUT7-C DOMAIN-CONTAINING PROTEIN"/>
    <property type="match status" value="1"/>
</dbReference>